<dbReference type="SUPFAM" id="SSF53448">
    <property type="entry name" value="Nucleotide-diphospho-sugar transferases"/>
    <property type="match status" value="1"/>
</dbReference>
<keyword evidence="2" id="KW-0808">Transferase</keyword>
<dbReference type="InterPro" id="IPR050834">
    <property type="entry name" value="Glycosyltransf_2"/>
</dbReference>
<dbReference type="Pfam" id="PF00535">
    <property type="entry name" value="Glycos_transf_2"/>
    <property type="match status" value="1"/>
</dbReference>
<protein>
    <submittedName>
        <fullName evidence="2">GalNac(5)-diNacbac-PP-undecaprenol beta-1,3-glucosyltransferase</fullName>
        <ecNumber evidence="2">2.4.1.293</ecNumber>
    </submittedName>
</protein>
<evidence type="ECO:0000259" key="1">
    <source>
        <dbReference type="Pfam" id="PF00535"/>
    </source>
</evidence>
<gene>
    <name evidence="2" type="primary">pglI</name>
</gene>
<evidence type="ECO:0000313" key="2">
    <source>
        <dbReference type="EMBL" id="AXC25072.1"/>
    </source>
</evidence>
<accession>A0A510B203</accession>
<dbReference type="InterPro" id="IPR029044">
    <property type="entry name" value="Nucleotide-diphossugar_trans"/>
</dbReference>
<organism evidence="2">
    <name type="scientific">Shigella dysenteriae</name>
    <dbReference type="NCBI Taxonomy" id="622"/>
    <lineage>
        <taxon>Bacteria</taxon>
        <taxon>Pseudomonadati</taxon>
        <taxon>Pseudomonadota</taxon>
        <taxon>Gammaproteobacteria</taxon>
        <taxon>Enterobacterales</taxon>
        <taxon>Enterobacteriaceae</taxon>
        <taxon>Shigella</taxon>
    </lineage>
</organism>
<dbReference type="EC" id="2.4.1.293" evidence="2"/>
<sequence length="284" mass="33549">MSCDENDKVSIYISTYNRVNKLKRAIFSVLNQDYTNIEIIVCDDASNDGTEEFMNDLVKFDNRVLYIRNTSNLGACATRNNAINVATGKFITGLDDDDEFMADRVSVFVKYWDDNYAFICSDFIEKFDNGLRKNHYHNKKLISDYTGLLYYNNASNQIFTLTKNLRSINGFRENVKRYQDWDTWLRLSYKFGEFLRIPNATYIMNHDHSHAEPRVSTGCSSIQAIKDHRDRNLDIYQGKQLDFLNFLILQLEGKESILECIKWSYEQRNIKYFIKYFFSKNKNY</sequence>
<dbReference type="PANTHER" id="PTHR43685">
    <property type="entry name" value="GLYCOSYLTRANSFERASE"/>
    <property type="match status" value="1"/>
</dbReference>
<reference evidence="2" key="1">
    <citation type="submission" date="2017-06" db="EMBL/GenBank/DDBJ databases">
        <authorList>
            <person name="Hansen E.E."/>
            <person name="Lejay-Collin M."/>
            <person name="Carle I."/>
            <person name="Ruckly C."/>
            <person name="Lefevre S."/>
            <person name="Weill F.-X."/>
        </authorList>
    </citation>
    <scope>NUCLEOTIDE SEQUENCE</scope>
    <source>
        <strain evidence="2">E22383-446</strain>
    </source>
</reference>
<dbReference type="GO" id="GO:0016757">
    <property type="term" value="F:glycosyltransferase activity"/>
    <property type="evidence" value="ECO:0007669"/>
    <property type="project" value="UniProtKB-KW"/>
</dbReference>
<dbReference type="PANTHER" id="PTHR43685:SF2">
    <property type="entry name" value="GLYCOSYLTRANSFERASE 2-LIKE DOMAIN-CONTAINING PROTEIN"/>
    <property type="match status" value="1"/>
</dbReference>
<dbReference type="RefSeq" id="WP_096149158.1">
    <property type="nucleotide sequence ID" value="NZ_CP026832.1"/>
</dbReference>
<name>A0A510B203_SHIDY</name>
<dbReference type="EMBL" id="MF322749">
    <property type="protein sequence ID" value="AXC25072.1"/>
    <property type="molecule type" value="Genomic_DNA"/>
</dbReference>
<feature type="domain" description="Glycosyltransferase 2-like" evidence="1">
    <location>
        <begin position="10"/>
        <end position="154"/>
    </location>
</feature>
<dbReference type="InterPro" id="IPR001173">
    <property type="entry name" value="Glyco_trans_2-like"/>
</dbReference>
<dbReference type="AlphaFoldDB" id="A0A510B203"/>
<dbReference type="CDD" id="cd00761">
    <property type="entry name" value="Glyco_tranf_GTA_type"/>
    <property type="match status" value="1"/>
</dbReference>
<proteinExistence type="predicted"/>
<dbReference type="Gene3D" id="3.90.550.10">
    <property type="entry name" value="Spore Coat Polysaccharide Biosynthesis Protein SpsA, Chain A"/>
    <property type="match status" value="1"/>
</dbReference>
<keyword evidence="2" id="KW-0328">Glycosyltransferase</keyword>